<keyword evidence="2" id="KW-0378">Hydrolase</keyword>
<name>A0A1C3RET0_9PROT</name>
<gene>
    <name evidence="2" type="ORF">MTBPR1_120064</name>
</gene>
<reference evidence="2 3" key="1">
    <citation type="submission" date="2016-07" db="EMBL/GenBank/DDBJ databases">
        <authorList>
            <person name="Lefevre C.T."/>
        </authorList>
    </citation>
    <scope>NUCLEOTIDE SEQUENCE [LARGE SCALE GENOMIC DNA]</scope>
    <source>
        <strain evidence="2">PR1</strain>
    </source>
</reference>
<dbReference type="SUPFAM" id="SSF53474">
    <property type="entry name" value="alpha/beta-Hydrolases"/>
    <property type="match status" value="1"/>
</dbReference>
<keyword evidence="3" id="KW-1185">Reference proteome</keyword>
<sequence>MPPEIIELKATKKNGKKAPILFIHGSFCAAPIWRHRFMPFFADHGHDCYAVNLSGHGPQNDWTLHLCGLSDFVQDVIDAVDHIGEPPVLVGHSLGGMVVQKYIEDHDCAGAILLNSLPPSGALSSIMHIMSGSLDLYWSLNQVMMFGPDAMSFEMLKRLLVSDDTHPASLAEAHGLFQPESLRAINEVAYLDVPRRRAKEGTAIAVIGGDADVMIPVSALKETAEFHEADLEIIPGAPHAVMLDKRWKMVAERIRSWMLRST</sequence>
<organism evidence="2 3">
    <name type="scientific">Candidatus Terasakiella magnetica</name>
    <dbReference type="NCBI Taxonomy" id="1867952"/>
    <lineage>
        <taxon>Bacteria</taxon>
        <taxon>Pseudomonadati</taxon>
        <taxon>Pseudomonadota</taxon>
        <taxon>Alphaproteobacteria</taxon>
        <taxon>Rhodospirillales</taxon>
        <taxon>Terasakiellaceae</taxon>
        <taxon>Terasakiella</taxon>
    </lineage>
</organism>
<dbReference type="Proteomes" id="UP000231658">
    <property type="component" value="Unassembled WGS sequence"/>
</dbReference>
<keyword evidence="2" id="KW-0808">Transferase</keyword>
<evidence type="ECO:0000259" key="1">
    <source>
        <dbReference type="Pfam" id="PF12697"/>
    </source>
</evidence>
<keyword evidence="2" id="KW-0012">Acyltransferase</keyword>
<dbReference type="Gene3D" id="3.40.50.1820">
    <property type="entry name" value="alpha/beta hydrolase"/>
    <property type="match status" value="1"/>
</dbReference>
<protein>
    <submittedName>
        <fullName evidence="2">Predicted hydrolase or acyltransferase</fullName>
    </submittedName>
</protein>
<dbReference type="EMBL" id="FLYE01000004">
    <property type="protein sequence ID" value="SCA55758.1"/>
    <property type="molecule type" value="Genomic_DNA"/>
</dbReference>
<dbReference type="GO" id="GO:0016746">
    <property type="term" value="F:acyltransferase activity"/>
    <property type="evidence" value="ECO:0007669"/>
    <property type="project" value="UniProtKB-KW"/>
</dbReference>
<dbReference type="Pfam" id="PF12697">
    <property type="entry name" value="Abhydrolase_6"/>
    <property type="match status" value="1"/>
</dbReference>
<dbReference type="PANTHER" id="PTHR43194">
    <property type="entry name" value="HYDROLASE ALPHA/BETA FOLD FAMILY"/>
    <property type="match status" value="1"/>
</dbReference>
<feature type="domain" description="AB hydrolase-1" evidence="1">
    <location>
        <begin position="20"/>
        <end position="252"/>
    </location>
</feature>
<dbReference type="InterPro" id="IPR000073">
    <property type="entry name" value="AB_hydrolase_1"/>
</dbReference>
<dbReference type="RefSeq" id="WP_069186462.1">
    <property type="nucleotide sequence ID" value="NZ_FLYE01000004.1"/>
</dbReference>
<dbReference type="InterPro" id="IPR050228">
    <property type="entry name" value="Carboxylesterase_BioH"/>
</dbReference>
<dbReference type="OrthoDB" id="9814966at2"/>
<dbReference type="STRING" id="1867952.MTBPR1_120064"/>
<dbReference type="GO" id="GO:0016787">
    <property type="term" value="F:hydrolase activity"/>
    <property type="evidence" value="ECO:0007669"/>
    <property type="project" value="UniProtKB-KW"/>
</dbReference>
<evidence type="ECO:0000313" key="3">
    <source>
        <dbReference type="Proteomes" id="UP000231658"/>
    </source>
</evidence>
<accession>A0A1C3RET0</accession>
<dbReference type="PANTHER" id="PTHR43194:SF2">
    <property type="entry name" value="PEROXISOMAL MEMBRANE PROTEIN LPX1"/>
    <property type="match status" value="1"/>
</dbReference>
<dbReference type="AlphaFoldDB" id="A0A1C3RET0"/>
<proteinExistence type="predicted"/>
<evidence type="ECO:0000313" key="2">
    <source>
        <dbReference type="EMBL" id="SCA55758.1"/>
    </source>
</evidence>
<dbReference type="InterPro" id="IPR029058">
    <property type="entry name" value="AB_hydrolase_fold"/>
</dbReference>